<keyword evidence="3" id="KW-1185">Reference proteome</keyword>
<organism evidence="2 3">
    <name type="scientific">Nesterenkonia salmonea</name>
    <dbReference type="NCBI Taxonomy" id="1804987"/>
    <lineage>
        <taxon>Bacteria</taxon>
        <taxon>Bacillati</taxon>
        <taxon>Actinomycetota</taxon>
        <taxon>Actinomycetes</taxon>
        <taxon>Micrococcales</taxon>
        <taxon>Micrococcaceae</taxon>
        <taxon>Nesterenkonia</taxon>
    </lineage>
</organism>
<dbReference type="InterPro" id="IPR045155">
    <property type="entry name" value="Beta-lactam_cat"/>
</dbReference>
<dbReference type="InterPro" id="IPR000871">
    <property type="entry name" value="Beta-lactam_class-A"/>
</dbReference>
<dbReference type="GO" id="GO:0030655">
    <property type="term" value="P:beta-lactam antibiotic catabolic process"/>
    <property type="evidence" value="ECO:0007669"/>
    <property type="project" value="InterPro"/>
</dbReference>
<dbReference type="PANTHER" id="PTHR35333">
    <property type="entry name" value="BETA-LACTAMASE"/>
    <property type="match status" value="1"/>
</dbReference>
<dbReference type="GO" id="GO:0046677">
    <property type="term" value="P:response to antibiotic"/>
    <property type="evidence" value="ECO:0007669"/>
    <property type="project" value="InterPro"/>
</dbReference>
<dbReference type="PANTHER" id="PTHR35333:SF5">
    <property type="entry name" value="CONSERVED LIPOPROTEIN LPQF-RELATED"/>
    <property type="match status" value="1"/>
</dbReference>
<dbReference type="OrthoDB" id="9784149at2"/>
<dbReference type="SUPFAM" id="SSF56601">
    <property type="entry name" value="beta-lactamase/transpeptidase-like"/>
    <property type="match status" value="2"/>
</dbReference>
<name>A0A5R9BB86_9MICC</name>
<dbReference type="Pfam" id="PF13354">
    <property type="entry name" value="Beta-lactamase2"/>
    <property type="match status" value="2"/>
</dbReference>
<reference evidence="2 3" key="1">
    <citation type="submission" date="2019-05" db="EMBL/GenBank/DDBJ databases">
        <title>Nesterenkonia sp. GY074 isolated from the Southern Atlantic Ocean.</title>
        <authorList>
            <person name="Zhang G."/>
        </authorList>
    </citation>
    <scope>NUCLEOTIDE SEQUENCE [LARGE SCALE GENOMIC DNA]</scope>
    <source>
        <strain evidence="2 3">GY074</strain>
    </source>
</reference>
<dbReference type="EMBL" id="VAVZ01000016">
    <property type="protein sequence ID" value="TLP97536.1"/>
    <property type="molecule type" value="Genomic_DNA"/>
</dbReference>
<dbReference type="RefSeq" id="WP_138252845.1">
    <property type="nucleotide sequence ID" value="NZ_VAVZ01000016.1"/>
</dbReference>
<dbReference type="InterPro" id="IPR012338">
    <property type="entry name" value="Beta-lactam/transpept-like"/>
</dbReference>
<comment type="caution">
    <text evidence="2">The sequence shown here is derived from an EMBL/GenBank/DDBJ whole genome shotgun (WGS) entry which is preliminary data.</text>
</comment>
<feature type="domain" description="Beta-lactamase class A catalytic" evidence="1">
    <location>
        <begin position="40"/>
        <end position="260"/>
    </location>
</feature>
<dbReference type="AlphaFoldDB" id="A0A5R9BB86"/>
<evidence type="ECO:0000259" key="1">
    <source>
        <dbReference type="Pfam" id="PF13354"/>
    </source>
</evidence>
<proteinExistence type="predicted"/>
<feature type="domain" description="Beta-lactamase class A catalytic" evidence="1">
    <location>
        <begin position="318"/>
        <end position="481"/>
    </location>
</feature>
<gene>
    <name evidence="2" type="ORF">FEF26_07095</name>
</gene>
<keyword evidence="2" id="KW-0378">Hydrolase</keyword>
<evidence type="ECO:0000313" key="2">
    <source>
        <dbReference type="EMBL" id="TLP97536.1"/>
    </source>
</evidence>
<protein>
    <submittedName>
        <fullName evidence="2">Serine hydrolase</fullName>
    </submittedName>
</protein>
<dbReference type="Gene3D" id="3.40.710.10">
    <property type="entry name" value="DD-peptidase/beta-lactamase superfamily"/>
    <property type="match status" value="2"/>
</dbReference>
<accession>A0A5R9BB86</accession>
<evidence type="ECO:0000313" key="3">
    <source>
        <dbReference type="Proteomes" id="UP000310458"/>
    </source>
</evidence>
<sequence>MSAELSRLNTQVRQLAEHQPFRVHWQISRVGAGDQQCTSIGQGEHTQLASFSTRKVSLLLACLALVHRGDLALDQRLVITEALKDGVQAGIMKDLAPGIALSLEDHLRQMMITSDNICTQLVFHAINQATGDALQWVNDYCSWVGLDATIHREIFPRSGDLDWHHSIEHMTVTTAADQAKLLQLLGRATHDERAADSLFMSQDLCRFAIRLMTKIYTPLLGASTSTMSFAEKNGRGLRGLSQIGLALDSDGAPAAAVAVFAEQISTQLPSGTPGRLAAYELFASIGQAVETWHLQTQPPAPGKAQATRPKQAAFFSATLKDSTTTPQQTREPTTRHPLAGVGKLFAALAIVDAATENPQLLDAAVTITGAHRRQALVGPLRTLTGELTMSLGDAVGLIISTGDAAVSLALRDSLVQRSYDLLGESRRFVEKLSLCAPGLDQTVITGQEKPQNATGDLLEGLTSPQDLARLLAGLAQAGGLTGPQASSCSSGEDRRSLGISRAAAQRVLGWMSHVFEPSGLAYGLPGFGPMKVPQWSVSGMELRVRAPEHGWASVLITRPEAEDSGAELAVAAAFLPRGREAGPAPAGRPAQTLGALGLAAYQACGKIGSTEYRPRP</sequence>
<dbReference type="GO" id="GO:0008800">
    <property type="term" value="F:beta-lactamase activity"/>
    <property type="evidence" value="ECO:0007669"/>
    <property type="project" value="InterPro"/>
</dbReference>
<dbReference type="Proteomes" id="UP000310458">
    <property type="component" value="Unassembled WGS sequence"/>
</dbReference>